<feature type="compositionally biased region" description="Basic and acidic residues" evidence="1">
    <location>
        <begin position="99"/>
        <end position="109"/>
    </location>
</feature>
<proteinExistence type="predicted"/>
<organism evidence="2 3">
    <name type="scientific">Brassica napus</name>
    <name type="common">Rape</name>
    <dbReference type="NCBI Taxonomy" id="3708"/>
    <lineage>
        <taxon>Eukaryota</taxon>
        <taxon>Viridiplantae</taxon>
        <taxon>Streptophyta</taxon>
        <taxon>Embryophyta</taxon>
        <taxon>Tracheophyta</taxon>
        <taxon>Spermatophyta</taxon>
        <taxon>Magnoliopsida</taxon>
        <taxon>eudicotyledons</taxon>
        <taxon>Gunneridae</taxon>
        <taxon>Pentapetalae</taxon>
        <taxon>rosids</taxon>
        <taxon>malvids</taxon>
        <taxon>Brassicales</taxon>
        <taxon>Brassicaceae</taxon>
        <taxon>Brassiceae</taxon>
        <taxon>Brassica</taxon>
    </lineage>
</organism>
<dbReference type="Proteomes" id="UP000824890">
    <property type="component" value="Unassembled WGS sequence"/>
</dbReference>
<gene>
    <name evidence="2" type="ORF">HID58_029492</name>
</gene>
<accession>A0ABQ8CD84</accession>
<comment type="caution">
    <text evidence="2">The sequence shown here is derived from an EMBL/GenBank/DDBJ whole genome shotgun (WGS) entry which is preliminary data.</text>
</comment>
<keyword evidence="3" id="KW-1185">Reference proteome</keyword>
<protein>
    <submittedName>
        <fullName evidence="2">Uncharacterized protein</fullName>
    </submittedName>
</protein>
<evidence type="ECO:0000313" key="2">
    <source>
        <dbReference type="EMBL" id="KAH0915046.1"/>
    </source>
</evidence>
<feature type="compositionally biased region" description="Gly residues" evidence="1">
    <location>
        <begin position="47"/>
        <end position="56"/>
    </location>
</feature>
<sequence>SHPSPFIAITERKTSREPSPLTLVELRSSSDVTDDGRAKRSLHLSGTGTGVDGAGGASTSRRQHQIAAQRASPRLPHHDRAFTPEPDLLWTTFFQNSSKAEERGDDSKAKIKSFKGGLRGSGDGTHAHAPACHHT</sequence>
<evidence type="ECO:0000313" key="3">
    <source>
        <dbReference type="Proteomes" id="UP000824890"/>
    </source>
</evidence>
<name>A0ABQ8CD84_BRANA</name>
<feature type="non-terminal residue" evidence="2">
    <location>
        <position position="1"/>
    </location>
</feature>
<dbReference type="EMBL" id="JAGKQM010000008">
    <property type="protein sequence ID" value="KAH0915046.1"/>
    <property type="molecule type" value="Genomic_DNA"/>
</dbReference>
<reference evidence="2 3" key="1">
    <citation type="submission" date="2021-05" db="EMBL/GenBank/DDBJ databases">
        <title>Genome Assembly of Synthetic Allotetraploid Brassica napus Reveals Homoeologous Exchanges between Subgenomes.</title>
        <authorList>
            <person name="Davis J.T."/>
        </authorList>
    </citation>
    <scope>NUCLEOTIDE SEQUENCE [LARGE SCALE GENOMIC DNA]</scope>
    <source>
        <strain evidence="3">cv. Da-Ae</strain>
        <tissue evidence="2">Seedling</tissue>
    </source>
</reference>
<feature type="region of interest" description="Disordered" evidence="1">
    <location>
        <begin position="1"/>
        <end position="135"/>
    </location>
</feature>
<evidence type="ECO:0000256" key="1">
    <source>
        <dbReference type="SAM" id="MobiDB-lite"/>
    </source>
</evidence>